<dbReference type="Proteomes" id="UP000186922">
    <property type="component" value="Unassembled WGS sequence"/>
</dbReference>
<evidence type="ECO:0000313" key="1">
    <source>
        <dbReference type="EMBL" id="GAV01937.1"/>
    </source>
</evidence>
<organism evidence="1 2">
    <name type="scientific">Ramazzottius varieornatus</name>
    <name type="common">Water bear</name>
    <name type="synonym">Tardigrade</name>
    <dbReference type="NCBI Taxonomy" id="947166"/>
    <lineage>
        <taxon>Eukaryota</taxon>
        <taxon>Metazoa</taxon>
        <taxon>Ecdysozoa</taxon>
        <taxon>Tardigrada</taxon>
        <taxon>Eutardigrada</taxon>
        <taxon>Parachela</taxon>
        <taxon>Hypsibioidea</taxon>
        <taxon>Ramazzottiidae</taxon>
        <taxon>Ramazzottius</taxon>
    </lineage>
</organism>
<dbReference type="AlphaFoldDB" id="A0A1D1VJZ8"/>
<accession>A0A1D1VJZ8</accession>
<gene>
    <name evidence="1" type="primary">RvY_12569-1</name>
    <name evidence="1" type="synonym">RvY_12569.1</name>
    <name evidence="1" type="ORF">RvY_12569</name>
</gene>
<protein>
    <submittedName>
        <fullName evidence="1">Uncharacterized protein</fullName>
    </submittedName>
</protein>
<evidence type="ECO:0000313" key="2">
    <source>
        <dbReference type="Proteomes" id="UP000186922"/>
    </source>
</evidence>
<keyword evidence="2" id="KW-1185">Reference proteome</keyword>
<reference evidence="1 2" key="1">
    <citation type="journal article" date="2016" name="Nat. Commun.">
        <title>Extremotolerant tardigrade genome and improved radiotolerance of human cultured cells by tardigrade-unique protein.</title>
        <authorList>
            <person name="Hashimoto T."/>
            <person name="Horikawa D.D."/>
            <person name="Saito Y."/>
            <person name="Kuwahara H."/>
            <person name="Kozuka-Hata H."/>
            <person name="Shin-I T."/>
            <person name="Minakuchi Y."/>
            <person name="Ohishi K."/>
            <person name="Motoyama A."/>
            <person name="Aizu T."/>
            <person name="Enomoto A."/>
            <person name="Kondo K."/>
            <person name="Tanaka S."/>
            <person name="Hara Y."/>
            <person name="Koshikawa S."/>
            <person name="Sagara H."/>
            <person name="Miura T."/>
            <person name="Yokobori S."/>
            <person name="Miyagawa K."/>
            <person name="Suzuki Y."/>
            <person name="Kubo T."/>
            <person name="Oyama M."/>
            <person name="Kohara Y."/>
            <person name="Fujiyama A."/>
            <person name="Arakawa K."/>
            <person name="Katayama T."/>
            <person name="Toyoda A."/>
            <person name="Kunieda T."/>
        </authorList>
    </citation>
    <scope>NUCLEOTIDE SEQUENCE [LARGE SCALE GENOMIC DNA]</scope>
    <source>
        <strain evidence="1 2">YOKOZUNA-1</strain>
    </source>
</reference>
<sequence>MADTADCTQDGNRLSMEWRRRYTSVKIDSSQLDTLLSTPIRFVLDHKGPSKYGYWKKPLVARLTKPSSQP</sequence>
<dbReference type="EMBL" id="BDGG01000007">
    <property type="protein sequence ID" value="GAV01937.1"/>
    <property type="molecule type" value="Genomic_DNA"/>
</dbReference>
<name>A0A1D1VJZ8_RAMVA</name>
<proteinExistence type="predicted"/>
<comment type="caution">
    <text evidence="1">The sequence shown here is derived from an EMBL/GenBank/DDBJ whole genome shotgun (WGS) entry which is preliminary data.</text>
</comment>